<evidence type="ECO:0000313" key="1">
    <source>
        <dbReference type="EMBL" id="KAL3074040.1"/>
    </source>
</evidence>
<gene>
    <name evidence="1" type="ORF">niasHT_034014</name>
</gene>
<proteinExistence type="predicted"/>
<reference evidence="1 2" key="1">
    <citation type="submission" date="2024-10" db="EMBL/GenBank/DDBJ databases">
        <authorList>
            <person name="Kim D."/>
        </authorList>
    </citation>
    <scope>NUCLEOTIDE SEQUENCE [LARGE SCALE GENOMIC DNA]</scope>
    <source>
        <strain evidence="1">BH-2024</strain>
    </source>
</reference>
<dbReference type="Proteomes" id="UP001620626">
    <property type="component" value="Unassembled WGS sequence"/>
</dbReference>
<sequence length="99" mass="11462">MNPFSLTNHIWILSASFLNKFLKTPRHKSRRHSDRPRHCAVAIFRRTKSLNHNDQVNGQPSVTLHSTNLTGVMATENISQILRFGQFLRPRIFKLVESP</sequence>
<name>A0ABD2I9Z8_9BILA</name>
<dbReference type="EMBL" id="JBICBT010001299">
    <property type="protein sequence ID" value="KAL3074040.1"/>
    <property type="molecule type" value="Genomic_DNA"/>
</dbReference>
<keyword evidence="2" id="KW-1185">Reference proteome</keyword>
<evidence type="ECO:0000313" key="2">
    <source>
        <dbReference type="Proteomes" id="UP001620626"/>
    </source>
</evidence>
<accession>A0ABD2I9Z8</accession>
<organism evidence="1 2">
    <name type="scientific">Heterodera trifolii</name>
    <dbReference type="NCBI Taxonomy" id="157864"/>
    <lineage>
        <taxon>Eukaryota</taxon>
        <taxon>Metazoa</taxon>
        <taxon>Ecdysozoa</taxon>
        <taxon>Nematoda</taxon>
        <taxon>Chromadorea</taxon>
        <taxon>Rhabditida</taxon>
        <taxon>Tylenchina</taxon>
        <taxon>Tylenchomorpha</taxon>
        <taxon>Tylenchoidea</taxon>
        <taxon>Heteroderidae</taxon>
        <taxon>Heteroderinae</taxon>
        <taxon>Heterodera</taxon>
    </lineage>
</organism>
<comment type="caution">
    <text evidence="1">The sequence shown here is derived from an EMBL/GenBank/DDBJ whole genome shotgun (WGS) entry which is preliminary data.</text>
</comment>
<protein>
    <submittedName>
        <fullName evidence="1">Uncharacterized protein</fullName>
    </submittedName>
</protein>
<dbReference type="AlphaFoldDB" id="A0ABD2I9Z8"/>